<dbReference type="GO" id="GO:0004867">
    <property type="term" value="F:serine-type endopeptidase inhibitor activity"/>
    <property type="evidence" value="ECO:0007669"/>
    <property type="project" value="UniProtKB-KW"/>
</dbReference>
<reference evidence="11" key="2">
    <citation type="submission" date="2021-09" db="EMBL/GenBank/DDBJ databases">
        <authorList>
            <person name="Jia N."/>
            <person name="Wang J."/>
            <person name="Shi W."/>
            <person name="Du L."/>
            <person name="Sun Y."/>
            <person name="Zhan W."/>
            <person name="Jiang J."/>
            <person name="Wang Q."/>
            <person name="Zhang B."/>
            <person name="Ji P."/>
            <person name="Sakyi L.B."/>
            <person name="Cui X."/>
            <person name="Yuan T."/>
            <person name="Jiang B."/>
            <person name="Yang W."/>
            <person name="Lam T.T.-Y."/>
            <person name="Chang Q."/>
            <person name="Ding S."/>
            <person name="Wang X."/>
            <person name="Zhu J."/>
            <person name="Ruan X."/>
            <person name="Zhao L."/>
            <person name="Wei J."/>
            <person name="Que T."/>
            <person name="Du C."/>
            <person name="Cheng J."/>
            <person name="Dai P."/>
            <person name="Han X."/>
            <person name="Huang E."/>
            <person name="Gao Y."/>
            <person name="Liu J."/>
            <person name="Shao H."/>
            <person name="Ye R."/>
            <person name="Li L."/>
            <person name="Wei W."/>
            <person name="Wang X."/>
            <person name="Wang C."/>
            <person name="Huo Q."/>
            <person name="Li W."/>
            <person name="Guo W."/>
            <person name="Chen H."/>
            <person name="Chen S."/>
            <person name="Zhou L."/>
            <person name="Zhou L."/>
            <person name="Ni X."/>
            <person name="Tian J."/>
            <person name="Zhou Y."/>
            <person name="Sheng Y."/>
            <person name="Liu T."/>
            <person name="Pan Y."/>
            <person name="Xia L."/>
            <person name="Li J."/>
            <person name="Zhao F."/>
            <person name="Cao W."/>
        </authorList>
    </citation>
    <scope>NUCLEOTIDE SEQUENCE</scope>
    <source>
        <strain evidence="11">Rmic-2018</strain>
        <tissue evidence="11">Larvae</tissue>
    </source>
</reference>
<keyword evidence="12" id="KW-1185">Reference proteome</keyword>
<sequence>MNLPSGKRRRKQIIMKVVLLILAAVSTCPTARSTGLRRASNCFGLRLLPVLPRSREAPNVFYSPYSLSTAMGMIYAGSRDMTERELYSVLGYKSAHIAKDRVLEEHWNYAQSLFPPFHPMVSKRNAAVLSQSFEFLGDYLDDLRNAFDAHVMNVDFHKNGSRVVDGINQWIARETRGYIKHLFARPFPRSTMLVLLNIIYFKGIWQTRFEKSDTKKRPFFNDGKTPVLVDMMCNRMNASHGYSDELSSAILDLPFEGGDYSMTVLLPVNRRSARNLRHLSPRSFEAALNNLSTGLVKVYLPRLPSPLNHKWWSVLYDLPSSPSLICLLELCSGRRLCQVSGNIPQDAPTGASASTSTALATTAYPSWIITAHQREPPTFAGLRGEDVEDWLDQFNRASSTNNWDDPTKLRRVSFYLTGVAKT</sequence>
<evidence type="ECO:0000313" key="12">
    <source>
        <dbReference type="Proteomes" id="UP000821866"/>
    </source>
</evidence>
<keyword evidence="5 9" id="KW-0732">Signal</keyword>
<evidence type="ECO:0000259" key="10">
    <source>
        <dbReference type="SMART" id="SM00093"/>
    </source>
</evidence>
<dbReference type="Proteomes" id="UP000821866">
    <property type="component" value="Unassembled WGS sequence"/>
</dbReference>
<comment type="similarity">
    <text evidence="2 8">Belongs to the serpin family.</text>
</comment>
<dbReference type="Gene3D" id="3.30.497.10">
    <property type="entry name" value="Antithrombin, subunit I, domain 2"/>
    <property type="match status" value="1"/>
</dbReference>
<evidence type="ECO:0000256" key="7">
    <source>
        <dbReference type="ARBA" id="ARBA00023180"/>
    </source>
</evidence>
<protein>
    <recommendedName>
        <fullName evidence="10">Serpin domain-containing protein</fullName>
    </recommendedName>
</protein>
<proteinExistence type="inferred from homology"/>
<dbReference type="PANTHER" id="PTHR11461:SF211">
    <property type="entry name" value="GH10112P-RELATED"/>
    <property type="match status" value="1"/>
</dbReference>
<feature type="signal peptide" evidence="9">
    <location>
        <begin position="1"/>
        <end position="33"/>
    </location>
</feature>
<comment type="subcellular location">
    <subcellularLocation>
        <location evidence="1">Secreted</location>
    </subcellularLocation>
</comment>
<evidence type="ECO:0000256" key="6">
    <source>
        <dbReference type="ARBA" id="ARBA00022900"/>
    </source>
</evidence>
<dbReference type="InterPro" id="IPR036186">
    <property type="entry name" value="Serpin_sf"/>
</dbReference>
<keyword evidence="7" id="KW-0325">Glycoprotein</keyword>
<dbReference type="SMART" id="SM00093">
    <property type="entry name" value="SERPIN"/>
    <property type="match status" value="1"/>
</dbReference>
<feature type="chain" id="PRO_5039920354" description="Serpin domain-containing protein" evidence="9">
    <location>
        <begin position="34"/>
        <end position="422"/>
    </location>
</feature>
<dbReference type="InterPro" id="IPR000215">
    <property type="entry name" value="Serpin_fam"/>
</dbReference>
<dbReference type="EMBL" id="JABSTU010000007">
    <property type="protein sequence ID" value="KAH8024796.1"/>
    <property type="molecule type" value="Genomic_DNA"/>
</dbReference>
<evidence type="ECO:0000256" key="3">
    <source>
        <dbReference type="ARBA" id="ARBA00022525"/>
    </source>
</evidence>
<dbReference type="SUPFAM" id="SSF56574">
    <property type="entry name" value="Serpins"/>
    <property type="match status" value="1"/>
</dbReference>
<accession>A0A9J6DRV7</accession>
<comment type="caution">
    <text evidence="11">The sequence shown here is derived from an EMBL/GenBank/DDBJ whole genome shotgun (WGS) entry which is preliminary data.</text>
</comment>
<evidence type="ECO:0000256" key="2">
    <source>
        <dbReference type="ARBA" id="ARBA00009500"/>
    </source>
</evidence>
<evidence type="ECO:0000256" key="8">
    <source>
        <dbReference type="RuleBase" id="RU000411"/>
    </source>
</evidence>
<evidence type="ECO:0000256" key="9">
    <source>
        <dbReference type="SAM" id="SignalP"/>
    </source>
</evidence>
<dbReference type="InterPro" id="IPR023796">
    <property type="entry name" value="Serpin_dom"/>
</dbReference>
<dbReference type="InterPro" id="IPR042178">
    <property type="entry name" value="Serpin_sf_1"/>
</dbReference>
<evidence type="ECO:0000256" key="4">
    <source>
        <dbReference type="ARBA" id="ARBA00022690"/>
    </source>
</evidence>
<keyword evidence="4" id="KW-0646">Protease inhibitor</keyword>
<dbReference type="FunFam" id="3.30.497.10:FF:000031">
    <property type="entry name" value="Putative salivary serpin"/>
    <property type="match status" value="1"/>
</dbReference>
<dbReference type="InterPro" id="IPR042185">
    <property type="entry name" value="Serpin_sf_2"/>
</dbReference>
<keyword evidence="3" id="KW-0964">Secreted</keyword>
<evidence type="ECO:0000313" key="11">
    <source>
        <dbReference type="EMBL" id="KAH8024796.1"/>
    </source>
</evidence>
<dbReference type="VEuPathDB" id="VectorBase:LOC119169353"/>
<dbReference type="Pfam" id="PF00079">
    <property type="entry name" value="Serpin"/>
    <property type="match status" value="1"/>
</dbReference>
<dbReference type="Gene3D" id="2.30.39.10">
    <property type="entry name" value="Alpha-1-antitrypsin, domain 1"/>
    <property type="match status" value="1"/>
</dbReference>
<name>A0A9J6DRV7_RHIMP</name>
<organism evidence="11 12">
    <name type="scientific">Rhipicephalus microplus</name>
    <name type="common">Cattle tick</name>
    <name type="synonym">Boophilus microplus</name>
    <dbReference type="NCBI Taxonomy" id="6941"/>
    <lineage>
        <taxon>Eukaryota</taxon>
        <taxon>Metazoa</taxon>
        <taxon>Ecdysozoa</taxon>
        <taxon>Arthropoda</taxon>
        <taxon>Chelicerata</taxon>
        <taxon>Arachnida</taxon>
        <taxon>Acari</taxon>
        <taxon>Parasitiformes</taxon>
        <taxon>Ixodida</taxon>
        <taxon>Ixodoidea</taxon>
        <taxon>Ixodidae</taxon>
        <taxon>Rhipicephalinae</taxon>
        <taxon>Rhipicephalus</taxon>
        <taxon>Boophilus</taxon>
    </lineage>
</organism>
<keyword evidence="6" id="KW-0722">Serine protease inhibitor</keyword>
<reference evidence="11" key="1">
    <citation type="journal article" date="2020" name="Cell">
        <title>Large-Scale Comparative Analyses of Tick Genomes Elucidate Their Genetic Diversity and Vector Capacities.</title>
        <authorList>
            <consortium name="Tick Genome and Microbiome Consortium (TIGMIC)"/>
            <person name="Jia N."/>
            <person name="Wang J."/>
            <person name="Shi W."/>
            <person name="Du L."/>
            <person name="Sun Y."/>
            <person name="Zhan W."/>
            <person name="Jiang J.F."/>
            <person name="Wang Q."/>
            <person name="Zhang B."/>
            <person name="Ji P."/>
            <person name="Bell-Sakyi L."/>
            <person name="Cui X.M."/>
            <person name="Yuan T.T."/>
            <person name="Jiang B.G."/>
            <person name="Yang W.F."/>
            <person name="Lam T.T."/>
            <person name="Chang Q.C."/>
            <person name="Ding S.J."/>
            <person name="Wang X.J."/>
            <person name="Zhu J.G."/>
            <person name="Ruan X.D."/>
            <person name="Zhao L."/>
            <person name="Wei J.T."/>
            <person name="Ye R.Z."/>
            <person name="Que T.C."/>
            <person name="Du C.H."/>
            <person name="Zhou Y.H."/>
            <person name="Cheng J.X."/>
            <person name="Dai P.F."/>
            <person name="Guo W.B."/>
            <person name="Han X.H."/>
            <person name="Huang E.J."/>
            <person name="Li L.F."/>
            <person name="Wei W."/>
            <person name="Gao Y.C."/>
            <person name="Liu J.Z."/>
            <person name="Shao H.Z."/>
            <person name="Wang X."/>
            <person name="Wang C.C."/>
            <person name="Yang T.C."/>
            <person name="Huo Q.B."/>
            <person name="Li W."/>
            <person name="Chen H.Y."/>
            <person name="Chen S.E."/>
            <person name="Zhou L.G."/>
            <person name="Ni X.B."/>
            <person name="Tian J.H."/>
            <person name="Sheng Y."/>
            <person name="Liu T."/>
            <person name="Pan Y.S."/>
            <person name="Xia L.Y."/>
            <person name="Li J."/>
            <person name="Zhao F."/>
            <person name="Cao W.C."/>
        </authorList>
    </citation>
    <scope>NUCLEOTIDE SEQUENCE</scope>
    <source>
        <strain evidence="11">Rmic-2018</strain>
    </source>
</reference>
<dbReference type="PANTHER" id="PTHR11461">
    <property type="entry name" value="SERINE PROTEASE INHIBITOR, SERPIN"/>
    <property type="match status" value="1"/>
</dbReference>
<evidence type="ECO:0000256" key="5">
    <source>
        <dbReference type="ARBA" id="ARBA00022729"/>
    </source>
</evidence>
<dbReference type="GO" id="GO:0005615">
    <property type="term" value="C:extracellular space"/>
    <property type="evidence" value="ECO:0007669"/>
    <property type="project" value="InterPro"/>
</dbReference>
<feature type="domain" description="Serpin" evidence="10">
    <location>
        <begin position="45"/>
        <end position="376"/>
    </location>
</feature>
<dbReference type="AlphaFoldDB" id="A0A9J6DRV7"/>
<gene>
    <name evidence="11" type="ORF">HPB51_001210</name>
</gene>
<evidence type="ECO:0000256" key="1">
    <source>
        <dbReference type="ARBA" id="ARBA00004613"/>
    </source>
</evidence>